<reference evidence="4 5" key="1">
    <citation type="submission" date="2019-06" db="EMBL/GenBank/DDBJ databases">
        <authorList>
            <person name="Li J."/>
        </authorList>
    </citation>
    <scope>NUCLEOTIDE SEQUENCE [LARGE SCALE GENOMIC DNA]</scope>
    <source>
        <strain evidence="4 5">LMG 28165</strain>
    </source>
</reference>
<dbReference type="EMBL" id="VDHJ01000001">
    <property type="protein sequence ID" value="TNM00400.1"/>
    <property type="molecule type" value="Genomic_DNA"/>
</dbReference>
<dbReference type="Pfam" id="PF08924">
    <property type="entry name" value="Rv2525c_GlyHyd-like"/>
    <property type="match status" value="1"/>
</dbReference>
<name>A0A5C4U7M3_9CORY</name>
<feature type="compositionally biased region" description="Low complexity" evidence="1">
    <location>
        <begin position="246"/>
        <end position="265"/>
    </location>
</feature>
<feature type="region of interest" description="Disordered" evidence="1">
    <location>
        <begin position="244"/>
        <end position="283"/>
    </location>
</feature>
<feature type="chain" id="PRO_5022977135" evidence="2">
    <location>
        <begin position="35"/>
        <end position="312"/>
    </location>
</feature>
<organism evidence="4 5">
    <name type="scientific">Corynebacterium tapiri</name>
    <dbReference type="NCBI Taxonomy" id="1448266"/>
    <lineage>
        <taxon>Bacteria</taxon>
        <taxon>Bacillati</taxon>
        <taxon>Actinomycetota</taxon>
        <taxon>Actinomycetes</taxon>
        <taxon>Mycobacteriales</taxon>
        <taxon>Corynebacteriaceae</taxon>
        <taxon>Corynebacterium</taxon>
    </lineage>
</organism>
<dbReference type="OrthoDB" id="4472230at2"/>
<evidence type="ECO:0000256" key="2">
    <source>
        <dbReference type="SAM" id="SignalP"/>
    </source>
</evidence>
<dbReference type="RefSeq" id="WP_139464399.1">
    <property type="nucleotide sequence ID" value="NZ_VDHJ01000001.1"/>
</dbReference>
<keyword evidence="5" id="KW-1185">Reference proteome</keyword>
<proteinExistence type="predicted"/>
<dbReference type="InterPro" id="IPR015020">
    <property type="entry name" value="Rv2525c-like_Glyco_Hydro-like"/>
</dbReference>
<evidence type="ECO:0000259" key="3">
    <source>
        <dbReference type="Pfam" id="PF08924"/>
    </source>
</evidence>
<evidence type="ECO:0000313" key="5">
    <source>
        <dbReference type="Proteomes" id="UP000312032"/>
    </source>
</evidence>
<evidence type="ECO:0000313" key="4">
    <source>
        <dbReference type="EMBL" id="TNM00400.1"/>
    </source>
</evidence>
<gene>
    <name evidence="4" type="ORF">FHE74_00135</name>
</gene>
<accession>A0A5C4U7M3</accession>
<sequence>MPSPSFSRRGLLKIAAASALAGTAATALPRVAMADQRVLGTVIDYAAGVPSAQAVKNAGHIGAVRYVSARRPGAEWMIGKPVTATETADFAANGLAVASVYQFGKNETADWKQGAAGAAVHAPQAITFHVAAGGPTGVPVYVAIDDNPSREQYDSLIKPYLQAFGIALEKAGLKLGIYGNYNVINWAISDGIGAYFWQHNWGSNGKIHPHAHLHQIRIDKDKVAGIGVDINNVYREDWGQWTPGKAAHTTAPSTPATSTPAASTTQPKQSTPVAVSPNPGQFPDITVNGSSISGEQISQGVKIAQQISSTLN</sequence>
<dbReference type="InterPro" id="IPR017853">
    <property type="entry name" value="GH"/>
</dbReference>
<protein>
    <submittedName>
        <fullName evidence="4">DUF1906 domain-containing protein</fullName>
    </submittedName>
</protein>
<evidence type="ECO:0000256" key="1">
    <source>
        <dbReference type="SAM" id="MobiDB-lite"/>
    </source>
</evidence>
<keyword evidence="2" id="KW-0732">Signal</keyword>
<dbReference type="InterPro" id="IPR006311">
    <property type="entry name" value="TAT_signal"/>
</dbReference>
<dbReference type="Gene3D" id="3.20.20.80">
    <property type="entry name" value="Glycosidases"/>
    <property type="match status" value="1"/>
</dbReference>
<dbReference type="PROSITE" id="PS51318">
    <property type="entry name" value="TAT"/>
    <property type="match status" value="1"/>
</dbReference>
<feature type="domain" description="Rv2525c-like glycoside hydrolase-like" evidence="3">
    <location>
        <begin position="53"/>
        <end position="233"/>
    </location>
</feature>
<dbReference type="Proteomes" id="UP000312032">
    <property type="component" value="Unassembled WGS sequence"/>
</dbReference>
<feature type="signal peptide" evidence="2">
    <location>
        <begin position="1"/>
        <end position="34"/>
    </location>
</feature>
<dbReference type="SUPFAM" id="SSF51445">
    <property type="entry name" value="(Trans)glycosidases"/>
    <property type="match status" value="1"/>
</dbReference>
<comment type="caution">
    <text evidence="4">The sequence shown here is derived from an EMBL/GenBank/DDBJ whole genome shotgun (WGS) entry which is preliminary data.</text>
</comment>
<dbReference type="AlphaFoldDB" id="A0A5C4U7M3"/>